<dbReference type="GO" id="GO:0006260">
    <property type="term" value="P:DNA replication"/>
    <property type="evidence" value="ECO:0007669"/>
    <property type="project" value="InterPro"/>
</dbReference>
<comment type="caution">
    <text evidence="2">The sequence shown here is derived from an EMBL/GenBank/DDBJ whole genome shotgun (WGS) entry which is preliminary data.</text>
</comment>
<dbReference type="GO" id="GO:0009360">
    <property type="term" value="C:DNA polymerase III complex"/>
    <property type="evidence" value="ECO:0007669"/>
    <property type="project" value="InterPro"/>
</dbReference>
<feature type="non-terminal residue" evidence="2">
    <location>
        <position position="79"/>
    </location>
</feature>
<proteinExistence type="predicted"/>
<accession>X1HWG5</accession>
<dbReference type="EMBL" id="BARU01017620">
    <property type="protein sequence ID" value="GAH61420.1"/>
    <property type="molecule type" value="Genomic_DNA"/>
</dbReference>
<dbReference type="GO" id="GO:0003887">
    <property type="term" value="F:DNA-directed DNA polymerase activity"/>
    <property type="evidence" value="ECO:0007669"/>
    <property type="project" value="InterPro"/>
</dbReference>
<dbReference type="Pfam" id="PF06144">
    <property type="entry name" value="DNA_pol3_delta"/>
    <property type="match status" value="1"/>
</dbReference>
<dbReference type="AlphaFoldDB" id="X1HWG5"/>
<dbReference type="Gene3D" id="3.40.50.300">
    <property type="entry name" value="P-loop containing nucleotide triphosphate hydrolases"/>
    <property type="match status" value="1"/>
</dbReference>
<evidence type="ECO:0000259" key="1">
    <source>
        <dbReference type="Pfam" id="PF06144"/>
    </source>
</evidence>
<sequence length="79" mass="9651">MIIFLYGQDTYRSRRKLNEIIEHHKKIHKSGLNLKYLNLNEKSFEDFKDEFQSISMFAEKKLIIFEEAFTNQNFKENFL</sequence>
<feature type="domain" description="DNA polymerase III delta N-terminal" evidence="1">
    <location>
        <begin position="4"/>
        <end position="73"/>
    </location>
</feature>
<organism evidence="2">
    <name type="scientific">marine sediment metagenome</name>
    <dbReference type="NCBI Taxonomy" id="412755"/>
    <lineage>
        <taxon>unclassified sequences</taxon>
        <taxon>metagenomes</taxon>
        <taxon>ecological metagenomes</taxon>
    </lineage>
</organism>
<protein>
    <recommendedName>
        <fullName evidence="1">DNA polymerase III delta N-terminal domain-containing protein</fullName>
    </recommendedName>
</protein>
<name>X1HWG5_9ZZZZ</name>
<reference evidence="2" key="1">
    <citation type="journal article" date="2014" name="Front. Microbiol.">
        <title>High frequency of phylogenetically diverse reductive dehalogenase-homologous genes in deep subseafloor sedimentary metagenomes.</title>
        <authorList>
            <person name="Kawai M."/>
            <person name="Futagami T."/>
            <person name="Toyoda A."/>
            <person name="Takaki Y."/>
            <person name="Nishi S."/>
            <person name="Hori S."/>
            <person name="Arai W."/>
            <person name="Tsubouchi T."/>
            <person name="Morono Y."/>
            <person name="Uchiyama I."/>
            <person name="Ito T."/>
            <person name="Fujiyama A."/>
            <person name="Inagaki F."/>
            <person name="Takami H."/>
        </authorList>
    </citation>
    <scope>NUCLEOTIDE SEQUENCE</scope>
    <source>
        <strain evidence="2">Expedition CK06-06</strain>
    </source>
</reference>
<dbReference type="GO" id="GO:0003677">
    <property type="term" value="F:DNA binding"/>
    <property type="evidence" value="ECO:0007669"/>
    <property type="project" value="InterPro"/>
</dbReference>
<evidence type="ECO:0000313" key="2">
    <source>
        <dbReference type="EMBL" id="GAH61420.1"/>
    </source>
</evidence>
<gene>
    <name evidence="2" type="ORF">S03H2_29212</name>
</gene>
<dbReference type="InterPro" id="IPR027417">
    <property type="entry name" value="P-loop_NTPase"/>
</dbReference>
<dbReference type="InterPro" id="IPR010372">
    <property type="entry name" value="DNA_pol3_delta_N"/>
</dbReference>